<evidence type="ECO:0000313" key="1">
    <source>
        <dbReference type="EMBL" id="OGG90766.1"/>
    </source>
</evidence>
<reference evidence="1 2" key="1">
    <citation type="journal article" date="2016" name="Nat. Commun.">
        <title>Thousands of microbial genomes shed light on interconnected biogeochemical processes in an aquifer system.</title>
        <authorList>
            <person name="Anantharaman K."/>
            <person name="Brown C.T."/>
            <person name="Hug L.A."/>
            <person name="Sharon I."/>
            <person name="Castelle C.J."/>
            <person name="Probst A.J."/>
            <person name="Thomas B.C."/>
            <person name="Singh A."/>
            <person name="Wilkins M.J."/>
            <person name="Karaoz U."/>
            <person name="Brodie E.L."/>
            <person name="Williams K.H."/>
            <person name="Hubbard S.S."/>
            <person name="Banfield J.F."/>
        </authorList>
    </citation>
    <scope>NUCLEOTIDE SEQUENCE [LARGE SCALE GENOMIC DNA]</scope>
</reference>
<dbReference type="EMBL" id="MFMQ01000086">
    <property type="protein sequence ID" value="OGG90766.1"/>
    <property type="molecule type" value="Genomic_DNA"/>
</dbReference>
<accession>A0A1F6FY25</accession>
<evidence type="ECO:0000313" key="2">
    <source>
        <dbReference type="Proteomes" id="UP000178601"/>
    </source>
</evidence>
<dbReference type="AlphaFoldDB" id="A0A1F6FY25"/>
<gene>
    <name evidence="1" type="ORF">A3H16_00680</name>
</gene>
<dbReference type="Proteomes" id="UP000178601">
    <property type="component" value="Unassembled WGS sequence"/>
</dbReference>
<organism evidence="1 2">
    <name type="scientific">Candidatus Kaiserbacteria bacterium RIFCSPLOWO2_12_FULL_53_8</name>
    <dbReference type="NCBI Taxonomy" id="1798529"/>
    <lineage>
        <taxon>Bacteria</taxon>
        <taxon>Candidatus Kaiseribacteriota</taxon>
    </lineage>
</organism>
<comment type="caution">
    <text evidence="1">The sequence shown here is derived from an EMBL/GenBank/DDBJ whole genome shotgun (WGS) entry which is preliminary data.</text>
</comment>
<name>A0A1F6FY25_9BACT</name>
<proteinExistence type="predicted"/>
<protein>
    <submittedName>
        <fullName evidence="1">Uncharacterized protein</fullName>
    </submittedName>
</protein>
<sequence length="102" mass="10325">MPDNWPSDAPAIYSGGTIQYSGSSNPQTGQAGSVVVYSAKATVSSVVEYYKAQLAQAGWTLEGTANSAGTTIISAKKDTRTFGISVADTGTGTVQVTAGIGM</sequence>